<dbReference type="Gene3D" id="3.10.180.10">
    <property type="entry name" value="2,3-Dihydroxybiphenyl 1,2-Dioxygenase, domain 1"/>
    <property type="match status" value="1"/>
</dbReference>
<dbReference type="InterPro" id="IPR009725">
    <property type="entry name" value="3_dmu_93_MTrfase"/>
</dbReference>
<evidence type="ECO:0000313" key="2">
    <source>
        <dbReference type="EMBL" id="GAA0708648.1"/>
    </source>
</evidence>
<dbReference type="Pfam" id="PF06983">
    <property type="entry name" value="3-dmu-9_3-mt"/>
    <property type="match status" value="1"/>
</dbReference>
<accession>A0ABN1IDG9</accession>
<sequence length="165" mass="18623">MQARFQRITPFLWFDTQAEEAANFYASVFPNSRILTATRYNKESAQVSGKTEGSVMTIAFQLDGQDFTALNGGPIFKFTEAVSLVVNCQSQDEVDHYWNHLSKGGDEKAQRCGWLKDRFGLSWQVVPTELPKLLGDPDPDKARKAMNAMLRMKKIDLKALRQATS</sequence>
<gene>
    <name evidence="2" type="ORF">GCM10009105_08420</name>
</gene>
<dbReference type="Proteomes" id="UP001501523">
    <property type="component" value="Unassembled WGS sequence"/>
</dbReference>
<dbReference type="EMBL" id="BAAAEU010000004">
    <property type="protein sequence ID" value="GAA0708648.1"/>
    <property type="molecule type" value="Genomic_DNA"/>
</dbReference>
<feature type="domain" description="PhnB-like" evidence="1">
    <location>
        <begin position="6"/>
        <end position="126"/>
    </location>
</feature>
<protein>
    <submittedName>
        <fullName evidence="2">VOC family protein</fullName>
    </submittedName>
</protein>
<dbReference type="PIRSF" id="PIRSF021700">
    <property type="entry name" value="3_dmu_93_MTrfase"/>
    <property type="match status" value="1"/>
</dbReference>
<name>A0ABN1IDG9_9GAMM</name>
<proteinExistence type="predicted"/>
<organism evidence="2 3">
    <name type="scientific">Dokdonella soli</name>
    <dbReference type="NCBI Taxonomy" id="529810"/>
    <lineage>
        <taxon>Bacteria</taxon>
        <taxon>Pseudomonadati</taxon>
        <taxon>Pseudomonadota</taxon>
        <taxon>Gammaproteobacteria</taxon>
        <taxon>Lysobacterales</taxon>
        <taxon>Rhodanobacteraceae</taxon>
        <taxon>Dokdonella</taxon>
    </lineage>
</organism>
<dbReference type="CDD" id="cd06588">
    <property type="entry name" value="PhnB_like"/>
    <property type="match status" value="1"/>
</dbReference>
<dbReference type="PANTHER" id="PTHR33990:SF2">
    <property type="entry name" value="PHNB-LIKE DOMAIN-CONTAINING PROTEIN"/>
    <property type="match status" value="1"/>
</dbReference>
<dbReference type="InterPro" id="IPR029068">
    <property type="entry name" value="Glyas_Bleomycin-R_OHBP_Dase"/>
</dbReference>
<dbReference type="PANTHER" id="PTHR33990">
    <property type="entry name" value="PROTEIN YJDN-RELATED"/>
    <property type="match status" value="1"/>
</dbReference>
<comment type="caution">
    <text evidence="2">The sequence shown here is derived from an EMBL/GenBank/DDBJ whole genome shotgun (WGS) entry which is preliminary data.</text>
</comment>
<reference evidence="2 3" key="1">
    <citation type="journal article" date="2019" name="Int. J. Syst. Evol. Microbiol.">
        <title>The Global Catalogue of Microorganisms (GCM) 10K type strain sequencing project: providing services to taxonomists for standard genome sequencing and annotation.</title>
        <authorList>
            <consortium name="The Broad Institute Genomics Platform"/>
            <consortium name="The Broad Institute Genome Sequencing Center for Infectious Disease"/>
            <person name="Wu L."/>
            <person name="Ma J."/>
        </authorList>
    </citation>
    <scope>NUCLEOTIDE SEQUENCE [LARGE SCALE GENOMIC DNA]</scope>
    <source>
        <strain evidence="2 3">JCM 15421</strain>
    </source>
</reference>
<evidence type="ECO:0000313" key="3">
    <source>
        <dbReference type="Proteomes" id="UP001501523"/>
    </source>
</evidence>
<dbReference type="InterPro" id="IPR028973">
    <property type="entry name" value="PhnB-like"/>
</dbReference>
<dbReference type="SUPFAM" id="SSF54593">
    <property type="entry name" value="Glyoxalase/Bleomycin resistance protein/Dihydroxybiphenyl dioxygenase"/>
    <property type="match status" value="1"/>
</dbReference>
<keyword evidence="3" id="KW-1185">Reference proteome</keyword>
<evidence type="ECO:0000259" key="1">
    <source>
        <dbReference type="Pfam" id="PF06983"/>
    </source>
</evidence>